<dbReference type="Proteomes" id="UP001501676">
    <property type="component" value="Unassembled WGS sequence"/>
</dbReference>
<feature type="domain" description="MEDS" evidence="1">
    <location>
        <begin position="12"/>
        <end position="171"/>
    </location>
</feature>
<evidence type="ECO:0000313" key="2">
    <source>
        <dbReference type="EMBL" id="GAA3395678.1"/>
    </source>
</evidence>
<accession>A0ABP6T8A3</accession>
<evidence type="ECO:0000313" key="3">
    <source>
        <dbReference type="Proteomes" id="UP001501676"/>
    </source>
</evidence>
<protein>
    <recommendedName>
        <fullName evidence="1">MEDS domain-containing protein</fullName>
    </recommendedName>
</protein>
<comment type="caution">
    <text evidence="2">The sequence shown here is derived from an EMBL/GenBank/DDBJ whole genome shotgun (WGS) entry which is preliminary data.</text>
</comment>
<name>A0ABP6T8A3_9ACTN</name>
<evidence type="ECO:0000259" key="1">
    <source>
        <dbReference type="Pfam" id="PF14417"/>
    </source>
</evidence>
<dbReference type="InterPro" id="IPR025847">
    <property type="entry name" value="MEDS_domain"/>
</dbReference>
<proteinExistence type="predicted"/>
<gene>
    <name evidence="2" type="ORF">GCM10020369_69630</name>
</gene>
<organism evidence="2 3">
    <name type="scientific">Cryptosporangium minutisporangium</name>
    <dbReference type="NCBI Taxonomy" id="113569"/>
    <lineage>
        <taxon>Bacteria</taxon>
        <taxon>Bacillati</taxon>
        <taxon>Actinomycetota</taxon>
        <taxon>Actinomycetes</taxon>
        <taxon>Cryptosporangiales</taxon>
        <taxon>Cryptosporangiaceae</taxon>
        <taxon>Cryptosporangium</taxon>
    </lineage>
</organism>
<keyword evidence="3" id="KW-1185">Reference proteome</keyword>
<sequence length="188" mass="21038">MTLAGAPLHSGDHLCVFYRGREERDRVLLPFLMEGLRSGHAVLVLGRVGERTTLRTTLGDWSHLEIVEPENGHLRDGRYAPAELLLMLDEWADRNLQANGSPPSAPSSFGRIAADMSWAQALMSPVLVDQLVGEEVEVTQWLCRYPQVALCLYDLELFGGDLIIPMVRAHPKVWMAGTLIENPYYLKT</sequence>
<reference evidence="3" key="1">
    <citation type="journal article" date="2019" name="Int. J. Syst. Evol. Microbiol.">
        <title>The Global Catalogue of Microorganisms (GCM) 10K type strain sequencing project: providing services to taxonomists for standard genome sequencing and annotation.</title>
        <authorList>
            <consortium name="The Broad Institute Genomics Platform"/>
            <consortium name="The Broad Institute Genome Sequencing Center for Infectious Disease"/>
            <person name="Wu L."/>
            <person name="Ma J."/>
        </authorList>
    </citation>
    <scope>NUCLEOTIDE SEQUENCE [LARGE SCALE GENOMIC DNA]</scope>
    <source>
        <strain evidence="3">JCM 9458</strain>
    </source>
</reference>
<dbReference type="EMBL" id="BAAAYN010000049">
    <property type="protein sequence ID" value="GAA3395678.1"/>
    <property type="molecule type" value="Genomic_DNA"/>
</dbReference>
<dbReference type="Pfam" id="PF14417">
    <property type="entry name" value="MEDS"/>
    <property type="match status" value="1"/>
</dbReference>